<dbReference type="AlphaFoldDB" id="A0A9W9NAA8"/>
<name>A0A9W9NAA8_9EURO</name>
<dbReference type="GeneID" id="83176927"/>
<gene>
    <name evidence="1" type="ORF">N7498_002564</name>
</gene>
<reference evidence="1" key="1">
    <citation type="submission" date="2022-12" db="EMBL/GenBank/DDBJ databases">
        <authorList>
            <person name="Petersen C."/>
        </authorList>
    </citation>
    <scope>NUCLEOTIDE SEQUENCE</scope>
    <source>
        <strain evidence="1">IBT 15544</strain>
    </source>
</reference>
<evidence type="ECO:0000313" key="1">
    <source>
        <dbReference type="EMBL" id="KAJ5216157.1"/>
    </source>
</evidence>
<reference evidence="1" key="2">
    <citation type="journal article" date="2023" name="IMA Fungus">
        <title>Comparative genomic study of the Penicillium genus elucidates a diverse pangenome and 15 lateral gene transfer events.</title>
        <authorList>
            <person name="Petersen C."/>
            <person name="Sorensen T."/>
            <person name="Nielsen M.R."/>
            <person name="Sondergaard T.E."/>
            <person name="Sorensen J.L."/>
            <person name="Fitzpatrick D.A."/>
            <person name="Frisvad J.C."/>
            <person name="Nielsen K.L."/>
        </authorList>
    </citation>
    <scope>NUCLEOTIDE SEQUENCE</scope>
    <source>
        <strain evidence="1">IBT 15544</strain>
    </source>
</reference>
<sequence length="195" mass="22280">MSKRQKIKRADPLNTPIQRYNGSIRAIIDKAITEPNSLPLVAMINILFICFSYFHKNLETAAAQIKSGIGLLQKYRETQGVVAPWGTSYASFEARDPGRSIRDPVRDQDTVTIFDHIQMGLGRWRCDFDDLIHLQKRKWNNPQRRAADMIRIISLGTGYSVTPYRVVCGCDWNAHRAMDDEWIELTTRTSIAGHS</sequence>
<comment type="caution">
    <text evidence="1">The sequence shown here is derived from an EMBL/GenBank/DDBJ whole genome shotgun (WGS) entry which is preliminary data.</text>
</comment>
<dbReference type="RefSeq" id="XP_058311970.1">
    <property type="nucleotide sequence ID" value="XM_058449626.1"/>
</dbReference>
<dbReference type="EMBL" id="JAPQKR010000005">
    <property type="protein sequence ID" value="KAJ5216157.1"/>
    <property type="molecule type" value="Genomic_DNA"/>
</dbReference>
<dbReference type="OrthoDB" id="2593732at2759"/>
<dbReference type="Proteomes" id="UP001150904">
    <property type="component" value="Unassembled WGS sequence"/>
</dbReference>
<organism evidence="1 2">
    <name type="scientific">Penicillium cinerascens</name>
    <dbReference type="NCBI Taxonomy" id="70096"/>
    <lineage>
        <taxon>Eukaryota</taxon>
        <taxon>Fungi</taxon>
        <taxon>Dikarya</taxon>
        <taxon>Ascomycota</taxon>
        <taxon>Pezizomycotina</taxon>
        <taxon>Eurotiomycetes</taxon>
        <taxon>Eurotiomycetidae</taxon>
        <taxon>Eurotiales</taxon>
        <taxon>Aspergillaceae</taxon>
        <taxon>Penicillium</taxon>
    </lineage>
</organism>
<keyword evidence="2" id="KW-1185">Reference proteome</keyword>
<proteinExistence type="predicted"/>
<evidence type="ECO:0000313" key="2">
    <source>
        <dbReference type="Proteomes" id="UP001150904"/>
    </source>
</evidence>
<accession>A0A9W9NAA8</accession>
<protein>
    <submittedName>
        <fullName evidence="1">Uncharacterized protein</fullName>
    </submittedName>
</protein>